<sequence length="489" mass="55387">MIIAIQAQASEVRPGLNTLSLASHWLGRHAVWVVSKTKSDNWLVASTAKVWSIVSPILLGCTLVFFPLAIRLHSSFKEARRQLEPFVSPLLPNRNASFIPLSDNCLEQDSFNEVVSQLDGIKSIVENERLKEFFSIFDQSSKLQVRDYFGQIGQQGILELFEELSQTYKKMFRSLEEVGFKELNVKDPAEQEAIAVKKGHIVDEMYGLYATAVYEISQAYPELFTDKIVFAPSKREFYPCTAIMPAGMAILLEMAREKARFKGASTICGGYQDYVQKLRELGTEDGRHYFFIRCKEDEGNKALHTSTVIIEKQQGRMIALVLDSGGIGGDNFLKSFIVKFCRLTREVFPDSEIFTPMMIRQNDAFNCATIAYKGILAFERVSKEEFNALFDKSVPAPHLLPEELASIRASSLPLSCVKTMQSLSGLNTIVDSQSQNEADVQHLKRLRRIFTLRDPRANKDIYSYTKMHGLKLRLNLMARTFQEEGTRVP</sequence>
<organism evidence="2 3">
    <name type="scientific">Candidatus Protochlamydia naegleriophila</name>
    <dbReference type="NCBI Taxonomy" id="389348"/>
    <lineage>
        <taxon>Bacteria</taxon>
        <taxon>Pseudomonadati</taxon>
        <taxon>Chlamydiota</taxon>
        <taxon>Chlamydiia</taxon>
        <taxon>Parachlamydiales</taxon>
        <taxon>Parachlamydiaceae</taxon>
        <taxon>Candidatus Protochlamydia</taxon>
    </lineage>
</organism>
<dbReference type="RefSeq" id="WP_059060213.1">
    <property type="nucleotide sequence ID" value="NZ_LN879502.1"/>
</dbReference>
<keyword evidence="3" id="KW-1185">Reference proteome</keyword>
<dbReference type="KEGG" id="pnl:PNK_0600"/>
<protein>
    <submittedName>
        <fullName evidence="2">Uncharacterized protein</fullName>
    </submittedName>
</protein>
<keyword evidence="1" id="KW-0472">Membrane</keyword>
<keyword evidence="1" id="KW-0812">Transmembrane</keyword>
<accession>A0A0U5JBQ7</accession>
<keyword evidence="1" id="KW-1133">Transmembrane helix</keyword>
<dbReference type="AlphaFoldDB" id="A0A0U5JBQ7"/>
<reference evidence="3" key="1">
    <citation type="submission" date="2015-09" db="EMBL/GenBank/DDBJ databases">
        <authorList>
            <person name="Bertelli C."/>
        </authorList>
    </citation>
    <scope>NUCLEOTIDE SEQUENCE [LARGE SCALE GENOMIC DNA]</scope>
    <source>
        <strain evidence="3">KNic</strain>
    </source>
</reference>
<evidence type="ECO:0000256" key="1">
    <source>
        <dbReference type="SAM" id="Phobius"/>
    </source>
</evidence>
<dbReference type="PATRIC" id="fig|389348.3.peg.661"/>
<gene>
    <name evidence="2" type="ORF">PNK_0600</name>
</gene>
<dbReference type="Proteomes" id="UP000069902">
    <property type="component" value="Chromosome cPNK"/>
</dbReference>
<evidence type="ECO:0000313" key="2">
    <source>
        <dbReference type="EMBL" id="CUI16228.1"/>
    </source>
</evidence>
<evidence type="ECO:0000313" key="3">
    <source>
        <dbReference type="Proteomes" id="UP000069902"/>
    </source>
</evidence>
<dbReference type="InParanoid" id="A0A0U5JBQ7"/>
<proteinExistence type="predicted"/>
<dbReference type="EMBL" id="LN879502">
    <property type="protein sequence ID" value="CUI16228.1"/>
    <property type="molecule type" value="Genomic_DNA"/>
</dbReference>
<name>A0A0U5JBQ7_9BACT</name>
<feature type="transmembrane region" description="Helical" evidence="1">
    <location>
        <begin position="50"/>
        <end position="70"/>
    </location>
</feature>